<comment type="subunit">
    <text evidence="10">Heteropentamer. Part of the GPI-anchor transamidase complex, consisting of PIGK, PIGT, PIGS, PIGU and GAA1. Interacts with PIGK.</text>
</comment>
<dbReference type="PANTHER" id="PTHR13304:SF0">
    <property type="entry name" value="GLYCOSYLPHOSPHATIDYLINOSITOL ANCHOR ATTACHMENT 1 PROTEIN"/>
    <property type="match status" value="1"/>
</dbReference>
<dbReference type="Gene3D" id="3.40.630.10">
    <property type="entry name" value="Zn peptidases"/>
    <property type="match status" value="1"/>
</dbReference>
<sequence length="633" mass="71007">MGLLTDPTGHGKPTQYLVKYYNKICVLLYVASIVWFLLLAHENFNSGTYFSENALLPGLVKGEFDLDGEAKVILEELETESKRYPDSMPIPWLLAKLTRLNLDTYTHNFTLHYPLGKGKKFVGKNVYGILRAPRSASTEAIILSVPYRPPSSAHLTSTPGLALLLTLAKFFRQQKYWAKDIIFLITEHEQLGIQAWLEAYHDIPSSNGVLEHGELLGRGGAIQAALNLELHAAKVGYIDVKLSGLNGQLPNLDLVNLVHRMCSKEGVRHTFNGKEKIQERDWKKAWLRSFSTLLSMVVTQATSVPDGNHGLYHRFGIEAVTLEGFAKVDRGSPATYYQLGRVLEGLLRSLNNLLERFHQSFFFYLLSDTDRYISIGLYMPCLGMFAAALLIKAFALWLSVQHSPTEAGANRNLTGTTNVEAYKKLNIVQVGMSMFLTHAFGMVVLSTAPLFTKVAMMSTENSLYLGFLIMSLISILAPPIIIFVVGRQKDLILINILSLLELATFLLAVAMHNFSLAFLTGLVYVPPALWVDSSNNSFLKKICWILFHPFLMLGWIISVTTWYTFPELEGWMLLNRAISAKKHALVLSCIDSLIYGNCVFAVVIMFLLPTWILMWIVCQVSIEKDSPKKEKAE</sequence>
<proteinExistence type="predicted"/>
<evidence type="ECO:0000256" key="6">
    <source>
        <dbReference type="ARBA" id="ARBA00023157"/>
    </source>
</evidence>
<feature type="transmembrane region" description="Helical" evidence="13">
    <location>
        <begin position="375"/>
        <end position="398"/>
    </location>
</feature>
<keyword evidence="7" id="KW-0325">Glycoprotein</keyword>
<gene>
    <name evidence="14" type="ORF">g.5704</name>
    <name evidence="15" type="ORF">g.5705</name>
</gene>
<dbReference type="FunFam" id="3.40.630.10:FF:000047">
    <property type="entry name" value="Glycosylphosphatidylinositol anchor attachment 1 protein"/>
    <property type="match status" value="1"/>
</dbReference>
<evidence type="ECO:0000256" key="10">
    <source>
        <dbReference type="ARBA" id="ARBA00093557"/>
    </source>
</evidence>
<comment type="function">
    <text evidence="9">Component of the glycosylphosphatidylinositol-anchor (GPI-anchor) transamidase (GPI-T) complex that catalyzes the formation of the linkage between a proprotein and a GPI-anchor and participates in GPI anchored protein biosynthesis. Binds GPI-anchor.</text>
</comment>
<evidence type="ECO:0000256" key="5">
    <source>
        <dbReference type="ARBA" id="ARBA00023136"/>
    </source>
</evidence>
<dbReference type="PANTHER" id="PTHR13304">
    <property type="entry name" value="GLYCOSYLPHOSPHATIDYLINOSITOL ANCHOR ATTACHMENT 1 PROTEIN"/>
    <property type="match status" value="1"/>
</dbReference>
<comment type="subcellular location">
    <subcellularLocation>
        <location evidence="1">Endoplasmic reticulum membrane</location>
        <topology evidence="1">Multi-pass membrane protein</topology>
    </subcellularLocation>
</comment>
<evidence type="ECO:0000256" key="7">
    <source>
        <dbReference type="ARBA" id="ARBA00023180"/>
    </source>
</evidence>
<evidence type="ECO:0000256" key="3">
    <source>
        <dbReference type="ARBA" id="ARBA00022824"/>
    </source>
</evidence>
<name>A0A1B6C667_9HEMI</name>
<keyword evidence="2 13" id="KW-0812">Transmembrane</keyword>
<feature type="transmembrane region" description="Helical" evidence="13">
    <location>
        <begin position="20"/>
        <end position="40"/>
    </location>
</feature>
<feature type="transmembrane region" description="Helical" evidence="13">
    <location>
        <begin position="463"/>
        <end position="485"/>
    </location>
</feature>
<evidence type="ECO:0000256" key="2">
    <source>
        <dbReference type="ARBA" id="ARBA00022692"/>
    </source>
</evidence>
<keyword evidence="6" id="KW-1015">Disulfide bond</keyword>
<feature type="transmembrane region" description="Helical" evidence="13">
    <location>
        <begin position="505"/>
        <end position="530"/>
    </location>
</feature>
<feature type="transmembrane region" description="Helical" evidence="13">
    <location>
        <begin position="542"/>
        <end position="565"/>
    </location>
</feature>
<evidence type="ECO:0000256" key="12">
    <source>
        <dbReference type="ARBA" id="ARBA00093661"/>
    </source>
</evidence>
<dbReference type="GO" id="GO:0042765">
    <property type="term" value="C:GPI-anchor transamidase complex"/>
    <property type="evidence" value="ECO:0007669"/>
    <property type="project" value="InterPro"/>
</dbReference>
<evidence type="ECO:0000313" key="14">
    <source>
        <dbReference type="EMBL" id="JAS08720.1"/>
    </source>
</evidence>
<evidence type="ECO:0000256" key="9">
    <source>
        <dbReference type="ARBA" id="ARBA00093336"/>
    </source>
</evidence>
<dbReference type="InterPro" id="IPR007246">
    <property type="entry name" value="Gaa1"/>
</dbReference>
<evidence type="ECO:0000256" key="1">
    <source>
        <dbReference type="ARBA" id="ARBA00004477"/>
    </source>
</evidence>
<dbReference type="PIRSF" id="PIRSF036762">
    <property type="entry name" value="GAA1"/>
    <property type="match status" value="1"/>
</dbReference>
<evidence type="ECO:0000313" key="15">
    <source>
        <dbReference type="EMBL" id="JAS29195.1"/>
    </source>
</evidence>
<feature type="transmembrane region" description="Helical" evidence="13">
    <location>
        <begin position="427"/>
        <end position="451"/>
    </location>
</feature>
<evidence type="ECO:0000256" key="11">
    <source>
        <dbReference type="ARBA" id="ARBA00093619"/>
    </source>
</evidence>
<evidence type="ECO:0000256" key="4">
    <source>
        <dbReference type="ARBA" id="ARBA00022989"/>
    </source>
</evidence>
<organism evidence="14">
    <name type="scientific">Clastoptera arizonana</name>
    <name type="common">Arizona spittle bug</name>
    <dbReference type="NCBI Taxonomy" id="38151"/>
    <lineage>
        <taxon>Eukaryota</taxon>
        <taxon>Metazoa</taxon>
        <taxon>Ecdysozoa</taxon>
        <taxon>Arthropoda</taxon>
        <taxon>Hexapoda</taxon>
        <taxon>Insecta</taxon>
        <taxon>Pterygota</taxon>
        <taxon>Neoptera</taxon>
        <taxon>Paraneoptera</taxon>
        <taxon>Hemiptera</taxon>
        <taxon>Auchenorrhyncha</taxon>
        <taxon>Cercopoidea</taxon>
        <taxon>Clastopteridae</taxon>
        <taxon>Clastoptera</taxon>
    </lineage>
</organism>
<dbReference type="Pfam" id="PF04114">
    <property type="entry name" value="Gaa1"/>
    <property type="match status" value="1"/>
</dbReference>
<dbReference type="EMBL" id="GEDC01008103">
    <property type="protein sequence ID" value="JAS29195.1"/>
    <property type="molecule type" value="Transcribed_RNA"/>
</dbReference>
<accession>A0A1B6C667</accession>
<dbReference type="GO" id="GO:0016255">
    <property type="term" value="P:attachment of GPI anchor to protein"/>
    <property type="evidence" value="ECO:0007669"/>
    <property type="project" value="TreeGrafter"/>
</dbReference>
<dbReference type="EMBL" id="GEDC01028578">
    <property type="protein sequence ID" value="JAS08720.1"/>
    <property type="molecule type" value="Transcribed_RNA"/>
</dbReference>
<protein>
    <recommendedName>
        <fullName evidence="11">GPI-anchor transamidase component GPAA1</fullName>
    </recommendedName>
    <alternativeName>
        <fullName evidence="8">GAA1 protein homolog</fullName>
    </alternativeName>
    <alternativeName>
        <fullName evidence="12">Glycosylphosphatidylinositol anchor attachment 1 protein</fullName>
    </alternativeName>
</protein>
<evidence type="ECO:0000256" key="8">
    <source>
        <dbReference type="ARBA" id="ARBA00083563"/>
    </source>
</evidence>
<dbReference type="AlphaFoldDB" id="A0A1B6C667"/>
<reference evidence="14" key="1">
    <citation type="submission" date="2015-12" db="EMBL/GenBank/DDBJ databases">
        <title>De novo transcriptome assembly of four potential Pierce s Disease insect vectors from Arizona vineyards.</title>
        <authorList>
            <person name="Tassone E.E."/>
        </authorList>
    </citation>
    <scope>NUCLEOTIDE SEQUENCE</scope>
</reference>
<keyword evidence="4 13" id="KW-1133">Transmembrane helix</keyword>
<keyword evidence="3" id="KW-0256">Endoplasmic reticulum</keyword>
<feature type="transmembrane region" description="Helical" evidence="13">
    <location>
        <begin position="594"/>
        <end position="618"/>
    </location>
</feature>
<keyword evidence="5 13" id="KW-0472">Membrane</keyword>
<evidence type="ECO:0000256" key="13">
    <source>
        <dbReference type="SAM" id="Phobius"/>
    </source>
</evidence>